<dbReference type="InterPro" id="IPR011701">
    <property type="entry name" value="MFS"/>
</dbReference>
<feature type="transmembrane region" description="Helical" evidence="7">
    <location>
        <begin position="407"/>
        <end position="427"/>
    </location>
</feature>
<accession>A0A1H1JM42</accession>
<dbReference type="PANTHER" id="PTHR42718:SF46">
    <property type="entry name" value="BLR6921 PROTEIN"/>
    <property type="match status" value="1"/>
</dbReference>
<feature type="transmembrane region" description="Helical" evidence="7">
    <location>
        <begin position="263"/>
        <end position="284"/>
    </location>
</feature>
<evidence type="ECO:0000313" key="9">
    <source>
        <dbReference type="EMBL" id="SDR51012.1"/>
    </source>
</evidence>
<keyword evidence="6 7" id="KW-0472">Membrane</keyword>
<evidence type="ECO:0000256" key="1">
    <source>
        <dbReference type="ARBA" id="ARBA00004651"/>
    </source>
</evidence>
<protein>
    <submittedName>
        <fullName evidence="9">Drug resistance transporter, EmrB/QacA subfamily</fullName>
    </submittedName>
</protein>
<dbReference type="InterPro" id="IPR020846">
    <property type="entry name" value="MFS_dom"/>
</dbReference>
<dbReference type="PROSITE" id="PS50850">
    <property type="entry name" value="MFS"/>
    <property type="match status" value="1"/>
</dbReference>
<dbReference type="SUPFAM" id="SSF103473">
    <property type="entry name" value="MFS general substrate transporter"/>
    <property type="match status" value="1"/>
</dbReference>
<dbReference type="STRING" id="157910.SAMN05445850_5179"/>
<dbReference type="GO" id="GO:0022857">
    <property type="term" value="F:transmembrane transporter activity"/>
    <property type="evidence" value="ECO:0007669"/>
    <property type="project" value="InterPro"/>
</dbReference>
<dbReference type="Proteomes" id="UP000199365">
    <property type="component" value="Unassembled WGS sequence"/>
</dbReference>
<feature type="transmembrane region" description="Helical" evidence="7">
    <location>
        <begin position="111"/>
        <end position="132"/>
    </location>
</feature>
<feature type="domain" description="Major facilitator superfamily (MFS) profile" evidence="8">
    <location>
        <begin position="20"/>
        <end position="461"/>
    </location>
</feature>
<organism evidence="9 10">
    <name type="scientific">Paraburkholderia tuberum</name>
    <dbReference type="NCBI Taxonomy" id="157910"/>
    <lineage>
        <taxon>Bacteria</taxon>
        <taxon>Pseudomonadati</taxon>
        <taxon>Pseudomonadota</taxon>
        <taxon>Betaproteobacteria</taxon>
        <taxon>Burkholderiales</taxon>
        <taxon>Burkholderiaceae</taxon>
        <taxon>Paraburkholderia</taxon>
    </lineage>
</organism>
<proteinExistence type="predicted"/>
<feature type="transmembrane region" description="Helical" evidence="7">
    <location>
        <begin position="144"/>
        <end position="167"/>
    </location>
</feature>
<dbReference type="Pfam" id="PF07690">
    <property type="entry name" value="MFS_1"/>
    <property type="match status" value="1"/>
</dbReference>
<reference evidence="10" key="1">
    <citation type="submission" date="2016-10" db="EMBL/GenBank/DDBJ databases">
        <authorList>
            <person name="Varghese N."/>
            <person name="Submissions S."/>
        </authorList>
    </citation>
    <scope>NUCLEOTIDE SEQUENCE [LARGE SCALE GENOMIC DNA]</scope>
    <source>
        <strain evidence="10">DUS833</strain>
    </source>
</reference>
<sequence>MRERACASASTRIDPTVWKVAAVVSIGSFMSQMDSTLVNVSLSAIGHTLDASIATAQWIISGYLLAMALMLPLNGWLVDRIGAKRLYLFCFSTFTIASMLCGAAQTIGELIGARIFQGLVAGVLGPMAQMMIGRVAGKNLERVMGYTALPILLGPILGPVLAGLVLAHASWPWLFFVNVPVGAFGVAMAVLLLPRDAAGSQKRPFDFTGFALISPGLVALVYGLQDASRAVGLACLLAGVAFLAGFALYAARKGHTALIDVRMFATRTFSVAALAQFFANAIMYGRQLAVPLFLIAGCGLSATHAGGLLTATGVGMMCSFPLLGWLTERLGCRALAAGGALLAFLSTLVFLWLSVDSFSAGWAAVGLFFAGVGQGTISVPSISAAYSSIGRERLAVANTALNIAQRVGGPFATTLLSMVIASTLHGVSGAQPGRFLPTFVLLAGLHLLCFAAAMFLPVRVQRAKNA</sequence>
<dbReference type="InterPro" id="IPR004638">
    <property type="entry name" value="EmrB-like"/>
</dbReference>
<dbReference type="Gene3D" id="1.20.1720.10">
    <property type="entry name" value="Multidrug resistance protein D"/>
    <property type="match status" value="1"/>
</dbReference>
<keyword evidence="3" id="KW-1003">Cell membrane</keyword>
<keyword evidence="2" id="KW-0813">Transport</keyword>
<evidence type="ECO:0000256" key="2">
    <source>
        <dbReference type="ARBA" id="ARBA00022448"/>
    </source>
</evidence>
<evidence type="ECO:0000256" key="7">
    <source>
        <dbReference type="SAM" id="Phobius"/>
    </source>
</evidence>
<gene>
    <name evidence="9" type="ORF">SAMN05445850_5179</name>
</gene>
<feature type="transmembrane region" description="Helical" evidence="7">
    <location>
        <begin position="205"/>
        <end position="224"/>
    </location>
</feature>
<feature type="transmembrane region" description="Helical" evidence="7">
    <location>
        <begin position="439"/>
        <end position="458"/>
    </location>
</feature>
<feature type="transmembrane region" description="Helical" evidence="7">
    <location>
        <begin position="230"/>
        <end position="251"/>
    </location>
</feature>
<feature type="transmembrane region" description="Helical" evidence="7">
    <location>
        <begin position="335"/>
        <end position="355"/>
    </location>
</feature>
<evidence type="ECO:0000256" key="5">
    <source>
        <dbReference type="ARBA" id="ARBA00022989"/>
    </source>
</evidence>
<dbReference type="PANTHER" id="PTHR42718">
    <property type="entry name" value="MAJOR FACILITATOR SUPERFAMILY MULTIDRUG TRANSPORTER MFSC"/>
    <property type="match status" value="1"/>
</dbReference>
<keyword evidence="4 7" id="KW-0812">Transmembrane</keyword>
<dbReference type="NCBIfam" id="TIGR00711">
    <property type="entry name" value="efflux_EmrB"/>
    <property type="match status" value="1"/>
</dbReference>
<feature type="transmembrane region" description="Helical" evidence="7">
    <location>
        <begin position="86"/>
        <end position="105"/>
    </location>
</feature>
<feature type="transmembrane region" description="Helical" evidence="7">
    <location>
        <begin position="361"/>
        <end position="386"/>
    </location>
</feature>
<dbReference type="AlphaFoldDB" id="A0A1H1JM42"/>
<keyword evidence="10" id="KW-1185">Reference proteome</keyword>
<feature type="transmembrane region" description="Helical" evidence="7">
    <location>
        <begin position="173"/>
        <end position="193"/>
    </location>
</feature>
<evidence type="ECO:0000256" key="6">
    <source>
        <dbReference type="ARBA" id="ARBA00023136"/>
    </source>
</evidence>
<feature type="transmembrane region" description="Helical" evidence="7">
    <location>
        <begin position="290"/>
        <end position="323"/>
    </location>
</feature>
<comment type="subcellular location">
    <subcellularLocation>
        <location evidence="1">Cell membrane</location>
        <topology evidence="1">Multi-pass membrane protein</topology>
    </subcellularLocation>
</comment>
<evidence type="ECO:0000256" key="4">
    <source>
        <dbReference type="ARBA" id="ARBA00022692"/>
    </source>
</evidence>
<dbReference type="Gene3D" id="1.20.1250.20">
    <property type="entry name" value="MFS general substrate transporter like domains"/>
    <property type="match status" value="1"/>
</dbReference>
<dbReference type="EMBL" id="FNKX01000002">
    <property type="protein sequence ID" value="SDR51012.1"/>
    <property type="molecule type" value="Genomic_DNA"/>
</dbReference>
<evidence type="ECO:0000259" key="8">
    <source>
        <dbReference type="PROSITE" id="PS50850"/>
    </source>
</evidence>
<feature type="transmembrane region" description="Helical" evidence="7">
    <location>
        <begin position="56"/>
        <end position="74"/>
    </location>
</feature>
<name>A0A1H1JM42_9BURK</name>
<dbReference type="InterPro" id="IPR036259">
    <property type="entry name" value="MFS_trans_sf"/>
</dbReference>
<keyword evidence="5 7" id="KW-1133">Transmembrane helix</keyword>
<dbReference type="GO" id="GO:0005886">
    <property type="term" value="C:plasma membrane"/>
    <property type="evidence" value="ECO:0007669"/>
    <property type="project" value="UniProtKB-SubCell"/>
</dbReference>
<evidence type="ECO:0000256" key="3">
    <source>
        <dbReference type="ARBA" id="ARBA00022475"/>
    </source>
</evidence>
<evidence type="ECO:0000313" key="10">
    <source>
        <dbReference type="Proteomes" id="UP000199365"/>
    </source>
</evidence>